<name>A0AAP0QAY2_9ROSI</name>
<evidence type="ECO:0000313" key="2">
    <source>
        <dbReference type="Proteomes" id="UP001428341"/>
    </source>
</evidence>
<evidence type="ECO:0008006" key="3">
    <source>
        <dbReference type="Google" id="ProtNLM"/>
    </source>
</evidence>
<evidence type="ECO:0000313" key="1">
    <source>
        <dbReference type="EMBL" id="KAK9180996.1"/>
    </source>
</evidence>
<proteinExistence type="predicted"/>
<dbReference type="EMBL" id="JBCGBO010000024">
    <property type="protein sequence ID" value="KAK9180996.1"/>
    <property type="molecule type" value="Genomic_DNA"/>
</dbReference>
<accession>A0AAP0QAY2</accession>
<keyword evidence="2" id="KW-1185">Reference proteome</keyword>
<comment type="caution">
    <text evidence="1">The sequence shown here is derived from an EMBL/GenBank/DDBJ whole genome shotgun (WGS) entry which is preliminary data.</text>
</comment>
<gene>
    <name evidence="1" type="ORF">WN944_024133</name>
</gene>
<dbReference type="Proteomes" id="UP001428341">
    <property type="component" value="Unassembled WGS sequence"/>
</dbReference>
<organism evidence="1 2">
    <name type="scientific">Citrus x changshan-huyou</name>
    <dbReference type="NCBI Taxonomy" id="2935761"/>
    <lineage>
        <taxon>Eukaryota</taxon>
        <taxon>Viridiplantae</taxon>
        <taxon>Streptophyta</taxon>
        <taxon>Embryophyta</taxon>
        <taxon>Tracheophyta</taxon>
        <taxon>Spermatophyta</taxon>
        <taxon>Magnoliopsida</taxon>
        <taxon>eudicotyledons</taxon>
        <taxon>Gunneridae</taxon>
        <taxon>Pentapetalae</taxon>
        <taxon>rosids</taxon>
        <taxon>malvids</taxon>
        <taxon>Sapindales</taxon>
        <taxon>Rutaceae</taxon>
        <taxon>Aurantioideae</taxon>
        <taxon>Citrus</taxon>
    </lineage>
</organism>
<protein>
    <recommendedName>
        <fullName evidence="3">Reverse transcriptase</fullName>
    </recommendedName>
</protein>
<reference evidence="1 2" key="1">
    <citation type="submission" date="2024-05" db="EMBL/GenBank/DDBJ databases">
        <title>Haplotype-resolved chromosome-level genome assembly of Huyou (Citrus changshanensis).</title>
        <authorList>
            <person name="Miao C."/>
            <person name="Chen W."/>
            <person name="Wu Y."/>
            <person name="Wang L."/>
            <person name="Zhao S."/>
            <person name="Grierson D."/>
            <person name="Xu C."/>
            <person name="Chen K."/>
        </authorList>
    </citation>
    <scope>NUCLEOTIDE SEQUENCE [LARGE SCALE GENOMIC DNA]</scope>
    <source>
        <strain evidence="1">01-14</strain>
        <tissue evidence="1">Leaf</tissue>
    </source>
</reference>
<sequence>MDVKTAFLNGHLEEDIYMQQPGGFIGKGQEHMLDLLELFESKKHKMMKKKKANVEKMLSILETKIDEASSVEGLRVVFESIAKTIELAIIKEEKKSTICATIDLASSLSQ</sequence>
<dbReference type="AlphaFoldDB" id="A0AAP0QAY2"/>